<dbReference type="FunFam" id="3.30.1490.10:FF:000001">
    <property type="entry name" value="30S ribosomal protein S8"/>
    <property type="match status" value="1"/>
</dbReference>
<keyword evidence="8" id="KW-1185">Reference proteome</keyword>
<evidence type="ECO:0000313" key="8">
    <source>
        <dbReference type="Proteomes" id="UP000463983"/>
    </source>
</evidence>
<dbReference type="AlphaFoldDB" id="A0A857NCT5"/>
<keyword evidence="5" id="KW-0699">rRNA-binding</keyword>
<evidence type="ECO:0000256" key="6">
    <source>
        <dbReference type="RuleBase" id="RU003660"/>
    </source>
</evidence>
<name>A0A857NCT5_9BACT</name>
<dbReference type="NCBIfam" id="NF001109">
    <property type="entry name" value="PRK00136.1"/>
    <property type="match status" value="1"/>
</dbReference>
<reference evidence="8" key="1">
    <citation type="journal article" date="2020" name="Microorganisms">
        <title>Complete Genome of a Member of a New Bacterial Lineage in the Microgenomates Group Reveals an Unusual Nucleotide Composition Disparity Between Two Strands of DNA and Limited Metabolic Potential.</title>
        <authorList>
            <person name="Kadnikov V.V."/>
            <person name="Mardanov A.V."/>
            <person name="Beletsky A.V."/>
            <person name="Karnachuk O.V."/>
            <person name="Ravin N.V."/>
        </authorList>
    </citation>
    <scope>NUCLEOTIDE SEQUENCE [LARGE SCALE GENOMIC DNA]</scope>
</reference>
<dbReference type="GO" id="GO:0005840">
    <property type="term" value="C:ribosome"/>
    <property type="evidence" value="ECO:0007669"/>
    <property type="project" value="UniProtKB-KW"/>
</dbReference>
<protein>
    <recommendedName>
        <fullName evidence="4 5">Small ribosomal subunit protein uS8</fullName>
    </recommendedName>
</protein>
<dbReference type="KEGG" id="caqa:MICH65_0320"/>
<dbReference type="Pfam" id="PF00410">
    <property type="entry name" value="Ribosomal_S8"/>
    <property type="match status" value="1"/>
</dbReference>
<organism evidence="7 8">
    <name type="scientific">Candidatus Chazhemtobacterium aquaticus</name>
    <dbReference type="NCBI Taxonomy" id="2715735"/>
    <lineage>
        <taxon>Bacteria</taxon>
        <taxon>Candidatus Chazhemtobacteraceae</taxon>
        <taxon>Candidatus Chazhemtobacterium</taxon>
    </lineage>
</organism>
<dbReference type="EMBL" id="CP047901">
    <property type="protein sequence ID" value="QHO63301.1"/>
    <property type="molecule type" value="Genomic_DNA"/>
</dbReference>
<accession>A0A857NCT5</accession>
<comment type="function">
    <text evidence="5">One of the primary rRNA binding proteins, it binds directly to 16S rRNA central domain where it helps coordinate assembly of the platform of the 30S subunit.</text>
</comment>
<gene>
    <name evidence="5" type="primary">rpsH</name>
    <name evidence="7" type="ORF">MICH65_0320</name>
</gene>
<comment type="subunit">
    <text evidence="5">Part of the 30S ribosomal subunit. Contacts proteins S5 and S12.</text>
</comment>
<dbReference type="Gene3D" id="3.30.1370.30">
    <property type="match status" value="1"/>
</dbReference>
<sequence>MSNTVNNMDPIANFLTQIRNGYLANKSSISLPHSQIKETIANILSQAGYLGTITVTGQVPSKTLDIELLYHQKQPLLTHISRVSTPSVRRYASADKIPHALSGKGLVILTTSKGLMTGRQARKLGIGGEVICQIW</sequence>
<evidence type="ECO:0000256" key="1">
    <source>
        <dbReference type="ARBA" id="ARBA00006471"/>
    </source>
</evidence>
<dbReference type="InterPro" id="IPR047863">
    <property type="entry name" value="Ribosomal_uS8_CS"/>
</dbReference>
<dbReference type="PANTHER" id="PTHR11758">
    <property type="entry name" value="40S RIBOSOMAL PROTEIN S15A"/>
    <property type="match status" value="1"/>
</dbReference>
<dbReference type="GO" id="GO:1990904">
    <property type="term" value="C:ribonucleoprotein complex"/>
    <property type="evidence" value="ECO:0007669"/>
    <property type="project" value="UniProtKB-KW"/>
</dbReference>
<dbReference type="GO" id="GO:0003735">
    <property type="term" value="F:structural constituent of ribosome"/>
    <property type="evidence" value="ECO:0007669"/>
    <property type="project" value="InterPro"/>
</dbReference>
<dbReference type="GO" id="GO:0019843">
    <property type="term" value="F:rRNA binding"/>
    <property type="evidence" value="ECO:0007669"/>
    <property type="project" value="UniProtKB-UniRule"/>
</dbReference>
<dbReference type="InterPro" id="IPR000630">
    <property type="entry name" value="Ribosomal_uS8"/>
</dbReference>
<dbReference type="SUPFAM" id="SSF56047">
    <property type="entry name" value="Ribosomal protein S8"/>
    <property type="match status" value="1"/>
</dbReference>
<evidence type="ECO:0000313" key="7">
    <source>
        <dbReference type="EMBL" id="QHO63301.1"/>
    </source>
</evidence>
<evidence type="ECO:0000256" key="5">
    <source>
        <dbReference type="HAMAP-Rule" id="MF_01302"/>
    </source>
</evidence>
<keyword evidence="3 5" id="KW-0687">Ribonucleoprotein</keyword>
<dbReference type="Proteomes" id="UP000463983">
    <property type="component" value="Chromosome"/>
</dbReference>
<evidence type="ECO:0000256" key="3">
    <source>
        <dbReference type="ARBA" id="ARBA00023274"/>
    </source>
</evidence>
<keyword evidence="5" id="KW-0694">RNA-binding</keyword>
<comment type="similarity">
    <text evidence="1 5 6">Belongs to the universal ribosomal protein uS8 family.</text>
</comment>
<dbReference type="Gene3D" id="3.30.1490.10">
    <property type="match status" value="1"/>
</dbReference>
<dbReference type="HAMAP" id="MF_01302_B">
    <property type="entry name" value="Ribosomal_uS8_B"/>
    <property type="match status" value="1"/>
</dbReference>
<proteinExistence type="inferred from homology"/>
<keyword evidence="2 5" id="KW-0689">Ribosomal protein</keyword>
<dbReference type="GO" id="GO:0006412">
    <property type="term" value="P:translation"/>
    <property type="evidence" value="ECO:0007669"/>
    <property type="project" value="UniProtKB-UniRule"/>
</dbReference>
<evidence type="ECO:0000256" key="2">
    <source>
        <dbReference type="ARBA" id="ARBA00022980"/>
    </source>
</evidence>
<dbReference type="GO" id="GO:0005737">
    <property type="term" value="C:cytoplasm"/>
    <property type="evidence" value="ECO:0007669"/>
    <property type="project" value="UniProtKB-ARBA"/>
</dbReference>
<dbReference type="PROSITE" id="PS00053">
    <property type="entry name" value="RIBOSOMAL_S8"/>
    <property type="match status" value="1"/>
</dbReference>
<dbReference type="InterPro" id="IPR035987">
    <property type="entry name" value="Ribosomal_uS8_sf"/>
</dbReference>
<evidence type="ECO:0000256" key="4">
    <source>
        <dbReference type="ARBA" id="ARBA00035258"/>
    </source>
</evidence>